<sequence>LLLQNGRNNLILKNMQLQLLQQQLAQGAMLPGLSAALAATASTPSVASPGTPGTHAIAGAPQCPNPTSPVSSASIGPTLDQTLLICHSSLNGFCSVPLHLHFEKAFSLPLV</sequence>
<dbReference type="AlphaFoldDB" id="A0A0R3XBX4"/>
<accession>A0A0R3XBX4</accession>
<evidence type="ECO:0000313" key="2">
    <source>
        <dbReference type="WBParaSite" id="TTAC_0001105101-mRNA-1"/>
    </source>
</evidence>
<feature type="compositionally biased region" description="Low complexity" evidence="1">
    <location>
        <begin position="44"/>
        <end position="54"/>
    </location>
</feature>
<organism evidence="2">
    <name type="scientific">Hydatigena taeniaeformis</name>
    <name type="common">Feline tapeworm</name>
    <name type="synonym">Taenia taeniaeformis</name>
    <dbReference type="NCBI Taxonomy" id="6205"/>
    <lineage>
        <taxon>Eukaryota</taxon>
        <taxon>Metazoa</taxon>
        <taxon>Spiralia</taxon>
        <taxon>Lophotrochozoa</taxon>
        <taxon>Platyhelminthes</taxon>
        <taxon>Cestoda</taxon>
        <taxon>Eucestoda</taxon>
        <taxon>Cyclophyllidea</taxon>
        <taxon>Taeniidae</taxon>
        <taxon>Hydatigera</taxon>
    </lineage>
</organism>
<dbReference type="WBParaSite" id="TTAC_0001105101-mRNA-1">
    <property type="protein sequence ID" value="TTAC_0001105101-mRNA-1"/>
    <property type="gene ID" value="TTAC_0001105101"/>
</dbReference>
<proteinExistence type="predicted"/>
<evidence type="ECO:0000256" key="1">
    <source>
        <dbReference type="SAM" id="MobiDB-lite"/>
    </source>
</evidence>
<name>A0A0R3XBX4_HYDTA</name>
<protein>
    <submittedName>
        <fullName evidence="2">FOXP-CC domain-containing protein</fullName>
    </submittedName>
</protein>
<feature type="region of interest" description="Disordered" evidence="1">
    <location>
        <begin position="44"/>
        <end position="72"/>
    </location>
</feature>
<reference evidence="2" key="1">
    <citation type="submission" date="2017-02" db="UniProtKB">
        <authorList>
            <consortium name="WormBaseParasite"/>
        </authorList>
    </citation>
    <scope>IDENTIFICATION</scope>
</reference>